<dbReference type="InterPro" id="IPR011057">
    <property type="entry name" value="Mss4-like_sf"/>
</dbReference>
<feature type="compositionally biased region" description="Polar residues" evidence="1">
    <location>
        <begin position="237"/>
        <end position="248"/>
    </location>
</feature>
<name>A0A3A2Z8B0_9EURO</name>
<protein>
    <recommendedName>
        <fullName evidence="4">CENP-V/GFA domain-containing protein</fullName>
    </recommendedName>
</protein>
<reference evidence="3" key="1">
    <citation type="submission" date="2017-02" db="EMBL/GenBank/DDBJ databases">
        <authorList>
            <person name="Tafer H."/>
            <person name="Lopandic K."/>
        </authorList>
    </citation>
    <scope>NUCLEOTIDE SEQUENCE [LARGE SCALE GENOMIC DNA]</scope>
    <source>
        <strain evidence="3">CBS 366.77</strain>
    </source>
</reference>
<feature type="region of interest" description="Disordered" evidence="1">
    <location>
        <begin position="231"/>
        <end position="272"/>
    </location>
</feature>
<evidence type="ECO:0000313" key="3">
    <source>
        <dbReference type="Proteomes" id="UP000266188"/>
    </source>
</evidence>
<accession>A0A3A2Z8B0</accession>
<feature type="region of interest" description="Disordered" evidence="1">
    <location>
        <begin position="138"/>
        <end position="171"/>
    </location>
</feature>
<dbReference type="SUPFAM" id="SSF51316">
    <property type="entry name" value="Mss4-like"/>
    <property type="match status" value="1"/>
</dbReference>
<evidence type="ECO:0000313" key="2">
    <source>
        <dbReference type="EMBL" id="RJE19339.1"/>
    </source>
</evidence>
<dbReference type="EMBL" id="MVGC01000418">
    <property type="protein sequence ID" value="RJE19339.1"/>
    <property type="molecule type" value="Genomic_DNA"/>
</dbReference>
<organism evidence="2 3">
    <name type="scientific">Aspergillus sclerotialis</name>
    <dbReference type="NCBI Taxonomy" id="2070753"/>
    <lineage>
        <taxon>Eukaryota</taxon>
        <taxon>Fungi</taxon>
        <taxon>Dikarya</taxon>
        <taxon>Ascomycota</taxon>
        <taxon>Pezizomycotina</taxon>
        <taxon>Eurotiomycetes</taxon>
        <taxon>Eurotiomycetidae</taxon>
        <taxon>Eurotiales</taxon>
        <taxon>Aspergillaceae</taxon>
        <taxon>Aspergillus</taxon>
        <taxon>Aspergillus subgen. Polypaecilum</taxon>
    </lineage>
</organism>
<dbReference type="AlphaFoldDB" id="A0A3A2Z8B0"/>
<dbReference type="STRING" id="2070753.A0A3A2Z8B0"/>
<evidence type="ECO:0000256" key="1">
    <source>
        <dbReference type="SAM" id="MobiDB-lite"/>
    </source>
</evidence>
<dbReference type="OrthoDB" id="3907216at2759"/>
<proteinExistence type="predicted"/>
<feature type="compositionally biased region" description="Acidic residues" evidence="1">
    <location>
        <begin position="139"/>
        <end position="152"/>
    </location>
</feature>
<feature type="compositionally biased region" description="Basic and acidic residues" evidence="1">
    <location>
        <begin position="251"/>
        <end position="265"/>
    </location>
</feature>
<dbReference type="Proteomes" id="UP000266188">
    <property type="component" value="Unassembled WGS sequence"/>
</dbReference>
<gene>
    <name evidence="2" type="ORF">PHISCL_08330</name>
</gene>
<comment type="caution">
    <text evidence="2">The sequence shown here is derived from an EMBL/GenBank/DDBJ whole genome shotgun (WGS) entry which is preliminary data.</text>
</comment>
<dbReference type="Gene3D" id="3.90.1590.10">
    <property type="entry name" value="glutathione-dependent formaldehyde- activating enzyme (gfa)"/>
    <property type="match status" value="1"/>
</dbReference>
<keyword evidence="3" id="KW-1185">Reference proteome</keyword>
<sequence length="272" mass="30909">MSNTTPHEPLRGSCSCGRNQYRIQIPHNATDHAHVYFDSSRDNRRLHGTPLTAWLRVPLNWYQSHTESYFPDETHSSIRRTFVPHHAPHTQRIFCGFCGTPLTAWTEDPREESEYMSVTIGSLYGDHQRLLEDLNLLPEESDDETPADEQVEEVVRRTPPTQQPILSPVIVSGNNSGLSRRYRHGHAGGIPWFEELVEGSRLGRMLRARRGMGVSDDQSSAVEWEISEMHHDGSDHGTWTISSSSTHVSGKRKEGSDTEVRETRSTRRRTGS</sequence>
<evidence type="ECO:0008006" key="4">
    <source>
        <dbReference type="Google" id="ProtNLM"/>
    </source>
</evidence>